<organism evidence="2 3">
    <name type="scientific">Methylophaga frappieri (strain ATCC BAA-2434 / DSM 25690 / JAM7)</name>
    <dbReference type="NCBI Taxonomy" id="754477"/>
    <lineage>
        <taxon>Bacteria</taxon>
        <taxon>Pseudomonadati</taxon>
        <taxon>Pseudomonadota</taxon>
        <taxon>Gammaproteobacteria</taxon>
        <taxon>Thiotrichales</taxon>
        <taxon>Piscirickettsiaceae</taxon>
        <taxon>Methylophaga</taxon>
    </lineage>
</organism>
<accession>I1YE75</accession>
<reference evidence="2 3" key="1">
    <citation type="journal article" date="2012" name="J. Bacteriol.">
        <title>Complete genome sequences of Methylophaga sp. strain JAM1 and Methylophaga sp. strain JAM7.</title>
        <authorList>
            <person name="Villeneuve C."/>
            <person name="Martineau C."/>
            <person name="Mauffrey F."/>
            <person name="Villemur R."/>
        </authorList>
    </citation>
    <scope>NUCLEOTIDE SEQUENCE [LARGE SCALE GENOMIC DNA]</scope>
    <source>
        <strain evidence="2 3">JAM7</strain>
    </source>
</reference>
<keyword evidence="3" id="KW-1185">Reference proteome</keyword>
<evidence type="ECO:0000313" key="2">
    <source>
        <dbReference type="EMBL" id="AFJ01218.1"/>
    </source>
</evidence>
<proteinExistence type="predicted"/>
<dbReference type="EMBL" id="CP003380">
    <property type="protein sequence ID" value="AFJ01218.1"/>
    <property type="molecule type" value="Genomic_DNA"/>
</dbReference>
<gene>
    <name evidence="2" type="ordered locus">Q7C_33</name>
</gene>
<keyword evidence="1" id="KW-0812">Transmembrane</keyword>
<keyword evidence="1" id="KW-1133">Transmembrane helix</keyword>
<keyword evidence="1" id="KW-0472">Membrane</keyword>
<dbReference type="Proteomes" id="UP000009145">
    <property type="component" value="Chromosome"/>
</dbReference>
<feature type="transmembrane region" description="Helical" evidence="1">
    <location>
        <begin position="12"/>
        <end position="32"/>
    </location>
</feature>
<dbReference type="PATRIC" id="fig|754477.3.peg.34"/>
<protein>
    <submittedName>
        <fullName evidence="2">Uncharacterized protein</fullName>
    </submittedName>
</protein>
<dbReference type="KEGG" id="mec:Q7C_33"/>
<sequence precursor="true">MLINTLLSISPSNTMLILFNLIIFICHTPVFTQQKNQV</sequence>
<name>I1YE75_METFJ</name>
<dbReference type="AlphaFoldDB" id="I1YE75"/>
<evidence type="ECO:0000256" key="1">
    <source>
        <dbReference type="SAM" id="Phobius"/>
    </source>
</evidence>
<evidence type="ECO:0000313" key="3">
    <source>
        <dbReference type="Proteomes" id="UP000009145"/>
    </source>
</evidence>
<dbReference type="HOGENOM" id="CLU_3329985_0_0_6"/>